<dbReference type="AlphaFoldDB" id="I7ASD1"/>
<keyword evidence="2" id="KW-1185">Reference proteome</keyword>
<evidence type="ECO:0000313" key="1">
    <source>
        <dbReference type="EMBL" id="AFN83337.1"/>
    </source>
</evidence>
<dbReference type="VEuPathDB" id="MicrosporidiaDB:EROM_070860"/>
<name>I7ASD1_ENCRO</name>
<organism evidence="1 2">
    <name type="scientific">Encephalitozoon romaleae (strain SJ-2008)</name>
    <name type="common">Microsporidian parasite</name>
    <dbReference type="NCBI Taxonomy" id="1178016"/>
    <lineage>
        <taxon>Eukaryota</taxon>
        <taxon>Fungi</taxon>
        <taxon>Fungi incertae sedis</taxon>
        <taxon>Microsporidia</taxon>
        <taxon>Unikaryonidae</taxon>
        <taxon>Encephalitozoon</taxon>
    </lineage>
</organism>
<accession>I7ASD1</accession>
<dbReference type="EMBL" id="CP003524">
    <property type="protein sequence ID" value="AFN83337.1"/>
    <property type="molecule type" value="Genomic_DNA"/>
</dbReference>
<sequence length="195" mass="22504">MGNPSMPVIILLGRSKMYLEELSTYLSAHFRVVHLDDEFRIIRSKLSNMDPGTAYIIENCEMKPQRYEIYCLAKRNETSYCILADGELSSSKHDTPVFHIKERLPTKEILDCLEFKLNCSVAHKKKVVGPNYLMHLKKIINQVNDEMPEGSRPVLKDCEGKILRMVKLNPLDLDGIEEVYREIVRCELATRGFDL</sequence>
<dbReference type="OrthoDB" id="2188105at2759"/>
<dbReference type="HOGENOM" id="CLU_1427969_0_0_1"/>
<proteinExistence type="predicted"/>
<dbReference type="GeneID" id="20521646"/>
<gene>
    <name evidence="1" type="ordered locus">EROM_070860</name>
</gene>
<dbReference type="RefSeq" id="XP_009264834.1">
    <property type="nucleotide sequence ID" value="XM_009266559.1"/>
</dbReference>
<reference evidence="1 2" key="1">
    <citation type="journal article" date="2012" name="Proc. Natl. Acad. Sci. U.S.A.">
        <title>Gain and loss of multiple functionally related, horizontally transferred genes in the reduced genomes of two microsporidian parasites.</title>
        <authorList>
            <person name="Pombert J.-F."/>
            <person name="Selman M."/>
            <person name="Burki F."/>
            <person name="Bardell F.T."/>
            <person name="Farinelli L."/>
            <person name="Solter L.F."/>
            <person name="Whitman D.W."/>
            <person name="Weiss L.M."/>
            <person name="Corradi N."/>
            <person name="Keeling P.J."/>
        </authorList>
    </citation>
    <scope>NUCLEOTIDE SEQUENCE [LARGE SCALE GENOMIC DNA]</scope>
    <source>
        <strain evidence="1 2">SJ-2008</strain>
    </source>
</reference>
<dbReference type="KEGG" id="ero:EROM_070860"/>
<protein>
    <submittedName>
        <fullName evidence="1">Uncharacterized protein</fullName>
    </submittedName>
</protein>
<evidence type="ECO:0000313" key="2">
    <source>
        <dbReference type="Proteomes" id="UP000010094"/>
    </source>
</evidence>
<dbReference type="Proteomes" id="UP000010094">
    <property type="component" value="Chromosome VII"/>
</dbReference>